<dbReference type="SUPFAM" id="SSF52172">
    <property type="entry name" value="CheY-like"/>
    <property type="match status" value="1"/>
</dbReference>
<dbReference type="InterPro" id="IPR001789">
    <property type="entry name" value="Sig_transdc_resp-reg_receiver"/>
</dbReference>
<dbReference type="InterPro" id="IPR011006">
    <property type="entry name" value="CheY-like_superfamily"/>
</dbReference>
<dbReference type="RefSeq" id="WP_133360355.1">
    <property type="nucleotide sequence ID" value="NZ_SMUV01000068.1"/>
</dbReference>
<evidence type="ECO:0000313" key="8">
    <source>
        <dbReference type="EMBL" id="TDK45741.1"/>
    </source>
</evidence>
<feature type="modified residue" description="4-aspartylphosphate" evidence="5">
    <location>
        <position position="55"/>
    </location>
</feature>
<dbReference type="Pfam" id="PF00072">
    <property type="entry name" value="Response_reg"/>
    <property type="match status" value="1"/>
</dbReference>
<keyword evidence="4" id="KW-0804">Transcription</keyword>
<protein>
    <submittedName>
        <fullName evidence="8">Response regulator transcription factor</fullName>
    </submittedName>
</protein>
<evidence type="ECO:0000256" key="5">
    <source>
        <dbReference type="PROSITE-ProRule" id="PRU00169"/>
    </source>
</evidence>
<dbReference type="PANTHER" id="PTHR43214">
    <property type="entry name" value="TWO-COMPONENT RESPONSE REGULATOR"/>
    <property type="match status" value="1"/>
</dbReference>
<proteinExistence type="predicted"/>
<dbReference type="AlphaFoldDB" id="A0A4R5V289"/>
<dbReference type="GO" id="GO:0003677">
    <property type="term" value="F:DNA binding"/>
    <property type="evidence" value="ECO:0007669"/>
    <property type="project" value="UniProtKB-KW"/>
</dbReference>
<dbReference type="InterPro" id="IPR000792">
    <property type="entry name" value="Tscrpt_reg_LuxR_C"/>
</dbReference>
<evidence type="ECO:0000259" key="6">
    <source>
        <dbReference type="PROSITE" id="PS50043"/>
    </source>
</evidence>
<dbReference type="SMART" id="SM00421">
    <property type="entry name" value="HTH_LUXR"/>
    <property type="match status" value="1"/>
</dbReference>
<dbReference type="GO" id="GO:0000160">
    <property type="term" value="P:phosphorelay signal transduction system"/>
    <property type="evidence" value="ECO:0007669"/>
    <property type="project" value="InterPro"/>
</dbReference>
<evidence type="ECO:0000256" key="2">
    <source>
        <dbReference type="ARBA" id="ARBA00023015"/>
    </source>
</evidence>
<dbReference type="EMBL" id="SMUV01000068">
    <property type="protein sequence ID" value="TDK45741.1"/>
    <property type="molecule type" value="Genomic_DNA"/>
</dbReference>
<dbReference type="PROSITE" id="PS00622">
    <property type="entry name" value="HTH_LUXR_1"/>
    <property type="match status" value="1"/>
</dbReference>
<keyword evidence="1 5" id="KW-0597">Phosphoprotein</keyword>
<dbReference type="CDD" id="cd17535">
    <property type="entry name" value="REC_NarL-like"/>
    <property type="match status" value="1"/>
</dbReference>
<evidence type="ECO:0000256" key="1">
    <source>
        <dbReference type="ARBA" id="ARBA00022553"/>
    </source>
</evidence>
<reference evidence="8 9" key="1">
    <citation type="submission" date="2019-03" db="EMBL/GenBank/DDBJ databases">
        <title>Ruegeria lutea sp. nov., a novel strain, isolated from marine sediment, the Masan Bay, South Korea.</title>
        <authorList>
            <person name="Kim J."/>
            <person name="Kim D.-Y."/>
            <person name="Lee S.-S."/>
        </authorList>
    </citation>
    <scope>NUCLEOTIDE SEQUENCE [LARGE SCALE GENOMIC DNA]</scope>
    <source>
        <strain evidence="8 9">318-1</strain>
    </source>
</reference>
<feature type="domain" description="Response regulatory" evidence="7">
    <location>
        <begin position="5"/>
        <end position="120"/>
    </location>
</feature>
<dbReference type="SMART" id="SM00448">
    <property type="entry name" value="REC"/>
    <property type="match status" value="1"/>
</dbReference>
<organism evidence="8 9">
    <name type="scientific">Antarcticimicrobium luteum</name>
    <dbReference type="NCBI Taxonomy" id="2547397"/>
    <lineage>
        <taxon>Bacteria</taxon>
        <taxon>Pseudomonadati</taxon>
        <taxon>Pseudomonadota</taxon>
        <taxon>Alphaproteobacteria</taxon>
        <taxon>Rhodobacterales</taxon>
        <taxon>Paracoccaceae</taxon>
        <taxon>Antarcticimicrobium</taxon>
    </lineage>
</organism>
<keyword evidence="3" id="KW-0238">DNA-binding</keyword>
<dbReference type="PROSITE" id="PS50043">
    <property type="entry name" value="HTH_LUXR_2"/>
    <property type="match status" value="1"/>
</dbReference>
<evidence type="ECO:0000256" key="3">
    <source>
        <dbReference type="ARBA" id="ARBA00023125"/>
    </source>
</evidence>
<evidence type="ECO:0000259" key="7">
    <source>
        <dbReference type="PROSITE" id="PS50110"/>
    </source>
</evidence>
<evidence type="ECO:0000256" key="4">
    <source>
        <dbReference type="ARBA" id="ARBA00023163"/>
    </source>
</evidence>
<dbReference type="Gene3D" id="3.40.50.2300">
    <property type="match status" value="1"/>
</dbReference>
<dbReference type="SUPFAM" id="SSF46894">
    <property type="entry name" value="C-terminal effector domain of the bipartite response regulators"/>
    <property type="match status" value="1"/>
</dbReference>
<gene>
    <name evidence="8" type="ORF">E1832_13875</name>
</gene>
<keyword evidence="9" id="KW-1185">Reference proteome</keyword>
<comment type="caution">
    <text evidence="8">The sequence shown here is derived from an EMBL/GenBank/DDBJ whole genome shotgun (WGS) entry which is preliminary data.</text>
</comment>
<dbReference type="InterPro" id="IPR016032">
    <property type="entry name" value="Sig_transdc_resp-reg_C-effctor"/>
</dbReference>
<keyword evidence="2" id="KW-0805">Transcription regulation</keyword>
<dbReference type="PANTHER" id="PTHR43214:SF41">
    <property type="entry name" value="NITRATE_NITRITE RESPONSE REGULATOR PROTEIN NARP"/>
    <property type="match status" value="1"/>
</dbReference>
<dbReference type="Gene3D" id="1.10.10.10">
    <property type="entry name" value="Winged helix-like DNA-binding domain superfamily/Winged helix DNA-binding domain"/>
    <property type="match status" value="1"/>
</dbReference>
<evidence type="ECO:0000313" key="9">
    <source>
        <dbReference type="Proteomes" id="UP000295301"/>
    </source>
</evidence>
<dbReference type="InterPro" id="IPR058245">
    <property type="entry name" value="NreC/VraR/RcsB-like_REC"/>
</dbReference>
<dbReference type="GO" id="GO:0006355">
    <property type="term" value="P:regulation of DNA-templated transcription"/>
    <property type="evidence" value="ECO:0007669"/>
    <property type="project" value="InterPro"/>
</dbReference>
<dbReference type="CDD" id="cd06170">
    <property type="entry name" value="LuxR_C_like"/>
    <property type="match status" value="1"/>
</dbReference>
<dbReference type="InterPro" id="IPR039420">
    <property type="entry name" value="WalR-like"/>
</dbReference>
<dbReference type="Pfam" id="PF00196">
    <property type="entry name" value="GerE"/>
    <property type="match status" value="1"/>
</dbReference>
<dbReference type="OrthoDB" id="9814495at2"/>
<dbReference type="InterPro" id="IPR036388">
    <property type="entry name" value="WH-like_DNA-bd_sf"/>
</dbReference>
<accession>A0A4R5V289</accession>
<dbReference type="PROSITE" id="PS50110">
    <property type="entry name" value="RESPONSE_REGULATORY"/>
    <property type="match status" value="1"/>
</dbReference>
<dbReference type="PRINTS" id="PR00038">
    <property type="entry name" value="HTHLUXR"/>
</dbReference>
<feature type="domain" description="HTH luxR-type" evidence="6">
    <location>
        <begin position="136"/>
        <end position="201"/>
    </location>
</feature>
<name>A0A4R5V289_9RHOB</name>
<sequence>MKDQTAVIADDHALIRQGIRQILTSAGLDVVAEASDGLEAIAMIRSHRPALLTLDIAMPYSRGIEVFGEARRWSPETRIIVFSGMTSTGLLSELAGAGADAIFLKRDELESFSASIPKVMSGQRILGPGVRDLLDSTSSIETLTARERQILNLVAQGLNNRDIGARLGVSAKTVDNHRTNLMRKVNVHSAAELLALALREGLLDTNRET</sequence>
<dbReference type="Proteomes" id="UP000295301">
    <property type="component" value="Unassembled WGS sequence"/>
</dbReference>